<accession>A0A1I4QXS9</accession>
<dbReference type="AlphaFoldDB" id="A0A1I4QXS9"/>
<reference evidence="2" key="1">
    <citation type="submission" date="2016-10" db="EMBL/GenBank/DDBJ databases">
        <authorList>
            <person name="Varghese N."/>
            <person name="Submissions S."/>
        </authorList>
    </citation>
    <scope>NUCLEOTIDE SEQUENCE [LARGE SCALE GENOMIC DNA]</scope>
    <source>
        <strain evidence="2">Nm44</strain>
    </source>
</reference>
<proteinExistence type="predicted"/>
<protein>
    <submittedName>
        <fullName evidence="1">Uncharacterized protein</fullName>
    </submittedName>
</protein>
<organism evidence="1 2">
    <name type="scientific">Nitrosomonas communis</name>
    <dbReference type="NCBI Taxonomy" id="44574"/>
    <lineage>
        <taxon>Bacteria</taxon>
        <taxon>Pseudomonadati</taxon>
        <taxon>Pseudomonadota</taxon>
        <taxon>Betaproteobacteria</taxon>
        <taxon>Nitrosomonadales</taxon>
        <taxon>Nitrosomonadaceae</taxon>
        <taxon>Nitrosomonas</taxon>
    </lineage>
</organism>
<gene>
    <name evidence="1" type="ORF">SAMN05421863_10294</name>
</gene>
<name>A0A1I4QXS9_9PROT</name>
<evidence type="ECO:0000313" key="2">
    <source>
        <dbReference type="Proteomes" id="UP000183287"/>
    </source>
</evidence>
<dbReference type="EMBL" id="FOUB01000029">
    <property type="protein sequence ID" value="SFM44506.1"/>
    <property type="molecule type" value="Genomic_DNA"/>
</dbReference>
<keyword evidence="2" id="KW-1185">Reference proteome</keyword>
<dbReference type="Proteomes" id="UP000183287">
    <property type="component" value="Unassembled WGS sequence"/>
</dbReference>
<evidence type="ECO:0000313" key="1">
    <source>
        <dbReference type="EMBL" id="SFM44506.1"/>
    </source>
</evidence>
<sequence>MNFFLNRKMVHKEKMRKKHCAPFEGNIHCGTDTHLYNKERGGLQVYINALF</sequence>